<protein>
    <submittedName>
        <fullName evidence="1">Type IV pilin protein</fullName>
    </submittedName>
</protein>
<keyword evidence="2" id="KW-1185">Reference proteome</keyword>
<dbReference type="InterPro" id="IPR012902">
    <property type="entry name" value="N_methyl_site"/>
</dbReference>
<evidence type="ECO:0000313" key="1">
    <source>
        <dbReference type="EMBL" id="MCM5681506.1"/>
    </source>
</evidence>
<proteinExistence type="predicted"/>
<gene>
    <name evidence="1" type="ORF">M8A51_18420</name>
</gene>
<dbReference type="PANTHER" id="PTHR30093:SF47">
    <property type="entry name" value="TYPE IV PILUS NON-CORE MINOR PILIN PILE"/>
    <property type="match status" value="1"/>
</dbReference>
<comment type="caution">
    <text evidence="1">The sequence shown here is derived from an EMBL/GenBank/DDBJ whole genome shotgun (WGS) entry which is preliminary data.</text>
</comment>
<dbReference type="Proteomes" id="UP001165541">
    <property type="component" value="Unassembled WGS sequence"/>
</dbReference>
<dbReference type="PROSITE" id="PS00409">
    <property type="entry name" value="PROKAR_NTER_METHYL"/>
    <property type="match status" value="1"/>
</dbReference>
<organism evidence="1 2">
    <name type="scientific">Caldimonas mangrovi</name>
    <dbReference type="NCBI Taxonomy" id="2944811"/>
    <lineage>
        <taxon>Bacteria</taxon>
        <taxon>Pseudomonadati</taxon>
        <taxon>Pseudomonadota</taxon>
        <taxon>Betaproteobacteria</taxon>
        <taxon>Burkholderiales</taxon>
        <taxon>Sphaerotilaceae</taxon>
        <taxon>Caldimonas</taxon>
    </lineage>
</organism>
<reference evidence="1" key="1">
    <citation type="submission" date="2022-05" db="EMBL/GenBank/DDBJ databases">
        <title>Schlegelella sp. nov., isolated from mangrove soil.</title>
        <authorList>
            <person name="Liu Y."/>
            <person name="Ge X."/>
            <person name="Liu W."/>
        </authorList>
    </citation>
    <scope>NUCLEOTIDE SEQUENCE</scope>
    <source>
        <strain evidence="1">S2-27</strain>
    </source>
</reference>
<dbReference type="EMBL" id="JAMKFE010000012">
    <property type="protein sequence ID" value="MCM5681506.1"/>
    <property type="molecule type" value="Genomic_DNA"/>
</dbReference>
<sequence>MSGRCRGFTLIELMIVVVVVAILSALAFPSYVEAVRKSRRAEAKTALLELAARQERYFTTHNAYAETPPFLGYAGSEFPVEVRFGTTAYYRLHLELTSDASGWRAVAEPTPAQDADACGSYTIDHLGIQGVTGGRLPVDACW</sequence>
<dbReference type="Gene3D" id="3.30.700.10">
    <property type="entry name" value="Glycoprotein, Type 4 Pilin"/>
    <property type="match status" value="1"/>
</dbReference>
<dbReference type="InterPro" id="IPR031982">
    <property type="entry name" value="PilE-like"/>
</dbReference>
<evidence type="ECO:0000313" key="2">
    <source>
        <dbReference type="Proteomes" id="UP001165541"/>
    </source>
</evidence>
<dbReference type="Pfam" id="PF07963">
    <property type="entry name" value="N_methyl"/>
    <property type="match status" value="1"/>
</dbReference>
<dbReference type="SUPFAM" id="SSF54523">
    <property type="entry name" value="Pili subunits"/>
    <property type="match status" value="1"/>
</dbReference>
<dbReference type="InterPro" id="IPR045584">
    <property type="entry name" value="Pilin-like"/>
</dbReference>
<accession>A0ABT0YRZ0</accession>
<dbReference type="PANTHER" id="PTHR30093">
    <property type="entry name" value="GENERAL SECRETION PATHWAY PROTEIN G"/>
    <property type="match status" value="1"/>
</dbReference>
<dbReference type="Pfam" id="PF16732">
    <property type="entry name" value="ComP_DUS"/>
    <property type="match status" value="1"/>
</dbReference>
<dbReference type="NCBIfam" id="TIGR02532">
    <property type="entry name" value="IV_pilin_GFxxxE"/>
    <property type="match status" value="1"/>
</dbReference>
<name>A0ABT0YRZ0_9BURK</name>